<feature type="region of interest" description="Disordered" evidence="2">
    <location>
        <begin position="64"/>
        <end position="94"/>
    </location>
</feature>
<comment type="catalytic activity">
    <reaction evidence="1">
        <text>a 5-methyl-2'-deoxycytidine in DNA + 2-oxoglutarate + O2 = a 5-hydroxymethyl-2'-deoxycytidine in DNA + succinate + CO2</text>
        <dbReference type="Rhea" id="RHEA:52636"/>
        <dbReference type="Rhea" id="RHEA-COMP:11370"/>
        <dbReference type="Rhea" id="RHEA-COMP:13315"/>
        <dbReference type="ChEBI" id="CHEBI:15379"/>
        <dbReference type="ChEBI" id="CHEBI:16526"/>
        <dbReference type="ChEBI" id="CHEBI:16810"/>
        <dbReference type="ChEBI" id="CHEBI:30031"/>
        <dbReference type="ChEBI" id="CHEBI:85454"/>
        <dbReference type="ChEBI" id="CHEBI:136731"/>
        <dbReference type="EC" id="1.14.11.80"/>
    </reaction>
</comment>
<evidence type="ECO:0000256" key="1">
    <source>
        <dbReference type="RuleBase" id="RU367064"/>
    </source>
</evidence>
<comment type="catalytic activity">
    <reaction evidence="1">
        <text>a 5-hydroxymethyl-2'-deoxycytidine in DNA + 2-oxoglutarate + O2 = a 5-formyl-2'-deoxycytidine in DNA + succinate + CO2 + H2O</text>
        <dbReference type="Rhea" id="RHEA:53828"/>
        <dbReference type="Rhea" id="RHEA-COMP:13315"/>
        <dbReference type="Rhea" id="RHEA-COMP:13656"/>
        <dbReference type="ChEBI" id="CHEBI:15377"/>
        <dbReference type="ChEBI" id="CHEBI:15379"/>
        <dbReference type="ChEBI" id="CHEBI:16526"/>
        <dbReference type="ChEBI" id="CHEBI:16810"/>
        <dbReference type="ChEBI" id="CHEBI:30031"/>
        <dbReference type="ChEBI" id="CHEBI:136731"/>
        <dbReference type="ChEBI" id="CHEBI:137731"/>
        <dbReference type="EC" id="1.14.11.80"/>
    </reaction>
</comment>
<name>A0A8T2P435_9TELE</name>
<evidence type="ECO:0000256" key="2">
    <source>
        <dbReference type="SAM" id="MobiDB-lite"/>
    </source>
</evidence>
<dbReference type="GO" id="GO:0005634">
    <property type="term" value="C:nucleus"/>
    <property type="evidence" value="ECO:0007669"/>
    <property type="project" value="UniProtKB-UniRule"/>
</dbReference>
<keyword evidence="1" id="KW-0223">Dioxygenase</keyword>
<dbReference type="GO" id="GO:0040029">
    <property type="term" value="P:epigenetic regulation of gene expression"/>
    <property type="evidence" value="ECO:0007669"/>
    <property type="project" value="InterPro"/>
</dbReference>
<keyword evidence="1" id="KW-0560">Oxidoreductase</keyword>
<dbReference type="EMBL" id="JAFBMS010000014">
    <property type="protein sequence ID" value="KAG9347059.1"/>
    <property type="molecule type" value="Genomic_DNA"/>
</dbReference>
<protein>
    <recommendedName>
        <fullName evidence="1">Methylcytosine dioxygenase TET</fullName>
        <ecNumber evidence="1">1.14.11.80</ecNumber>
    </recommendedName>
</protein>
<dbReference type="GO" id="GO:0070579">
    <property type="term" value="F:DNA 5-methylcytosine dioxygenase activity"/>
    <property type="evidence" value="ECO:0007669"/>
    <property type="project" value="UniProtKB-UniRule"/>
</dbReference>
<dbReference type="PANTHER" id="PTHR23358">
    <property type="entry name" value="METHYLCYTOSINE DIOXYGENASE TET"/>
    <property type="match status" value="1"/>
</dbReference>
<keyword evidence="4" id="KW-1185">Reference proteome</keyword>
<comment type="similarity">
    <text evidence="1">Belongs to the TET family.</text>
</comment>
<comment type="cofactor">
    <cofactor evidence="1">
        <name>Zn(2+)</name>
        <dbReference type="ChEBI" id="CHEBI:29105"/>
    </cofactor>
    <text evidence="1">The zinc ions have a structural role.</text>
</comment>
<dbReference type="GO" id="GO:0008270">
    <property type="term" value="F:zinc ion binding"/>
    <property type="evidence" value="ECO:0007669"/>
    <property type="project" value="UniProtKB-UniRule"/>
</dbReference>
<evidence type="ECO:0000313" key="3">
    <source>
        <dbReference type="EMBL" id="KAG9347059.1"/>
    </source>
</evidence>
<proteinExistence type="inferred from homology"/>
<dbReference type="GO" id="GO:0030099">
    <property type="term" value="P:myeloid cell differentiation"/>
    <property type="evidence" value="ECO:0007669"/>
    <property type="project" value="TreeGrafter"/>
</dbReference>
<comment type="caution">
    <text evidence="3">The sequence shown here is derived from an EMBL/GenBank/DDBJ whole genome shotgun (WGS) entry which is preliminary data.</text>
</comment>
<gene>
    <name evidence="3" type="ORF">JZ751_005986</name>
</gene>
<keyword evidence="1" id="KW-0408">Iron</keyword>
<accession>A0A8T2P435</accession>
<evidence type="ECO:0000313" key="4">
    <source>
        <dbReference type="Proteomes" id="UP000824540"/>
    </source>
</evidence>
<keyword evidence="1" id="KW-0479">Metal-binding</keyword>
<comment type="catalytic activity">
    <reaction evidence="1">
        <text>a 5-formyl-2'-deoxycytidine in DNA + 2-oxoglutarate + O2 = a 5-carboxyl-2'-deoxycytidine in DNA + succinate + CO2 + H(+)</text>
        <dbReference type="Rhea" id="RHEA:53832"/>
        <dbReference type="Rhea" id="RHEA-COMP:13656"/>
        <dbReference type="Rhea" id="RHEA-COMP:13657"/>
        <dbReference type="ChEBI" id="CHEBI:15378"/>
        <dbReference type="ChEBI" id="CHEBI:15379"/>
        <dbReference type="ChEBI" id="CHEBI:16526"/>
        <dbReference type="ChEBI" id="CHEBI:16810"/>
        <dbReference type="ChEBI" id="CHEBI:30031"/>
        <dbReference type="ChEBI" id="CHEBI:137731"/>
        <dbReference type="ChEBI" id="CHEBI:137732"/>
        <dbReference type="EC" id="1.14.11.80"/>
    </reaction>
</comment>
<dbReference type="AlphaFoldDB" id="A0A8T2P435"/>
<comment type="cofactor">
    <cofactor evidence="1">
        <name>Fe(2+)</name>
        <dbReference type="ChEBI" id="CHEBI:29033"/>
    </cofactor>
    <text evidence="1">Binds 1 Fe(2+) ion per subunit.</text>
</comment>
<dbReference type="GO" id="GO:0141166">
    <property type="term" value="P:chromosomal 5-methylcytosine DNA demethylation pathway"/>
    <property type="evidence" value="ECO:0007669"/>
    <property type="project" value="UniProtKB-UniRule"/>
</dbReference>
<organism evidence="3 4">
    <name type="scientific">Albula glossodonta</name>
    <name type="common">roundjaw bonefish</name>
    <dbReference type="NCBI Taxonomy" id="121402"/>
    <lineage>
        <taxon>Eukaryota</taxon>
        <taxon>Metazoa</taxon>
        <taxon>Chordata</taxon>
        <taxon>Craniata</taxon>
        <taxon>Vertebrata</taxon>
        <taxon>Euteleostomi</taxon>
        <taxon>Actinopterygii</taxon>
        <taxon>Neopterygii</taxon>
        <taxon>Teleostei</taxon>
        <taxon>Albuliformes</taxon>
        <taxon>Albulidae</taxon>
        <taxon>Albula</taxon>
    </lineage>
</organism>
<dbReference type="InterPro" id="IPR040175">
    <property type="entry name" value="TET1/2/3"/>
</dbReference>
<reference evidence="3" key="1">
    <citation type="thesis" date="2021" institute="BYU ScholarsArchive" country="Provo, UT, USA">
        <title>Applications of and Algorithms for Genome Assembly and Genomic Analyses with an Emphasis on Marine Teleosts.</title>
        <authorList>
            <person name="Pickett B.D."/>
        </authorList>
    </citation>
    <scope>NUCLEOTIDE SEQUENCE</scope>
    <source>
        <strain evidence="3">HI-2016</strain>
    </source>
</reference>
<dbReference type="OrthoDB" id="8854879at2759"/>
<comment type="function">
    <text evidence="1">Dioxygenase that catalyzes the conversion of the modified genomic base 5-methylcytosine (5mC) into 5-hydroxymethylcytosine (5hmC) and plays a key role in epigenetic chromatin reprogramming during embryonic development.</text>
</comment>
<sequence length="414" mass="46572">METDKAGHEAEESLILAPLSAVHQTENLITKLQNGNQLPEVLPQQTNGDASWNHFKPSEGVNQMKRHGEKCSSPVGVQDQCDQSPHLKNGGTKHALSEPSLLGLHQSKKLKVDAEINGQDDDTPQKHRIHAYNLSRGHNLRGQWRAQRVKTGLRALTQIRNLGKIPALDFHFRAGRGKDSDLNPELNSQVSRELEQVEAEQQTELMGTSEFYSQQGSPGPAREFQKHAALRMHLLQKQERQGHQQSLENFRHILQTIKHEAGSRMEPPIAQQDKAMIKKEHPDMACEQSQNRSIIATMEQQLKQYQLSPVFEKKSLVVNAIRIEKVVYTGKEGKSTQGCPIAKWVIRRASLDEKLLVLVRERAGHTCETAAIVVVILIWEGIPATLADQLYGQLSDTLRRHGALTNRRCAHNEE</sequence>
<keyword evidence="1" id="KW-0862">Zinc</keyword>
<dbReference type="GO" id="GO:0045944">
    <property type="term" value="P:positive regulation of transcription by RNA polymerase II"/>
    <property type="evidence" value="ECO:0007669"/>
    <property type="project" value="TreeGrafter"/>
</dbReference>
<dbReference type="Proteomes" id="UP000824540">
    <property type="component" value="Unassembled WGS sequence"/>
</dbReference>
<dbReference type="PANTHER" id="PTHR23358:SF3">
    <property type="entry name" value="METHYLCYTOSINE DIOXYGENASE TET2"/>
    <property type="match status" value="1"/>
</dbReference>
<dbReference type="EC" id="1.14.11.80" evidence="1"/>